<keyword evidence="1" id="KW-0813">Transport</keyword>
<organism evidence="6 7">
    <name type="scientific">Kolteria novifilia</name>
    <dbReference type="NCBI Taxonomy" id="2527975"/>
    <lineage>
        <taxon>Bacteria</taxon>
        <taxon>Pseudomonadati</taxon>
        <taxon>Planctomycetota</taxon>
        <taxon>Planctomycetia</taxon>
        <taxon>Kolteriales</taxon>
        <taxon>Kolteriaceae</taxon>
        <taxon>Kolteria</taxon>
    </lineage>
</organism>
<proteinExistence type="predicted"/>
<dbReference type="Gene3D" id="3.40.30.10">
    <property type="entry name" value="Glutaredoxin"/>
    <property type="match status" value="1"/>
</dbReference>
<keyword evidence="4" id="KW-0676">Redox-active center</keyword>
<keyword evidence="2" id="KW-0249">Electron transport</keyword>
<dbReference type="PANTHER" id="PTHR45663">
    <property type="entry name" value="GEO12009P1"/>
    <property type="match status" value="1"/>
</dbReference>
<feature type="domain" description="Thioredoxin" evidence="5">
    <location>
        <begin position="1"/>
        <end position="113"/>
    </location>
</feature>
<dbReference type="Gene3D" id="1.25.40.10">
    <property type="entry name" value="Tetratricopeptide repeat domain"/>
    <property type="match status" value="2"/>
</dbReference>
<dbReference type="PROSITE" id="PS00194">
    <property type="entry name" value="THIOREDOXIN_1"/>
    <property type="match status" value="1"/>
</dbReference>
<protein>
    <submittedName>
        <fullName evidence="6">Thioredoxin C-2</fullName>
    </submittedName>
</protein>
<evidence type="ECO:0000313" key="6">
    <source>
        <dbReference type="EMBL" id="QDU62258.1"/>
    </source>
</evidence>
<dbReference type="GO" id="GO:0005737">
    <property type="term" value="C:cytoplasm"/>
    <property type="evidence" value="ECO:0007669"/>
    <property type="project" value="TreeGrafter"/>
</dbReference>
<dbReference type="Pfam" id="PF14559">
    <property type="entry name" value="TPR_19"/>
    <property type="match status" value="1"/>
</dbReference>
<dbReference type="SUPFAM" id="SSF52833">
    <property type="entry name" value="Thioredoxin-like"/>
    <property type="match status" value="1"/>
</dbReference>
<dbReference type="RefSeq" id="WP_145258876.1">
    <property type="nucleotide sequence ID" value="NZ_CP036279.1"/>
</dbReference>
<dbReference type="Proteomes" id="UP000317093">
    <property type="component" value="Chromosome"/>
</dbReference>
<dbReference type="CDD" id="cd02956">
    <property type="entry name" value="ybbN"/>
    <property type="match status" value="1"/>
</dbReference>
<keyword evidence="7" id="KW-1185">Reference proteome</keyword>
<dbReference type="PANTHER" id="PTHR45663:SF11">
    <property type="entry name" value="GEO12009P1"/>
    <property type="match status" value="1"/>
</dbReference>
<dbReference type="InterPro" id="IPR013766">
    <property type="entry name" value="Thioredoxin_domain"/>
</dbReference>
<evidence type="ECO:0000256" key="2">
    <source>
        <dbReference type="ARBA" id="ARBA00022982"/>
    </source>
</evidence>
<dbReference type="OrthoDB" id="9790390at2"/>
<reference evidence="6 7" key="1">
    <citation type="submission" date="2019-02" db="EMBL/GenBank/DDBJ databases">
        <title>Deep-cultivation of Planctomycetes and their phenomic and genomic characterization uncovers novel biology.</title>
        <authorList>
            <person name="Wiegand S."/>
            <person name="Jogler M."/>
            <person name="Boedeker C."/>
            <person name="Pinto D."/>
            <person name="Vollmers J."/>
            <person name="Rivas-Marin E."/>
            <person name="Kohn T."/>
            <person name="Peeters S.H."/>
            <person name="Heuer A."/>
            <person name="Rast P."/>
            <person name="Oberbeckmann S."/>
            <person name="Bunk B."/>
            <person name="Jeske O."/>
            <person name="Meyerdierks A."/>
            <person name="Storesund J.E."/>
            <person name="Kallscheuer N."/>
            <person name="Luecker S."/>
            <person name="Lage O.M."/>
            <person name="Pohl T."/>
            <person name="Merkel B.J."/>
            <person name="Hornburger P."/>
            <person name="Mueller R.-W."/>
            <person name="Bruemmer F."/>
            <person name="Labrenz M."/>
            <person name="Spormann A.M."/>
            <person name="Op den Camp H."/>
            <person name="Overmann J."/>
            <person name="Amann R."/>
            <person name="Jetten M.S.M."/>
            <person name="Mascher T."/>
            <person name="Medema M.H."/>
            <person name="Devos D.P."/>
            <person name="Kaster A.-K."/>
            <person name="Ovreas L."/>
            <person name="Rohde M."/>
            <person name="Galperin M.Y."/>
            <person name="Jogler C."/>
        </authorList>
    </citation>
    <scope>NUCLEOTIDE SEQUENCE [LARGE SCALE GENOMIC DNA]</scope>
    <source>
        <strain evidence="6 7">Pan216</strain>
    </source>
</reference>
<keyword evidence="3" id="KW-1015">Disulfide bond</keyword>
<dbReference type="SUPFAM" id="SSF48452">
    <property type="entry name" value="TPR-like"/>
    <property type="match status" value="1"/>
</dbReference>
<dbReference type="GO" id="GO:0015035">
    <property type="term" value="F:protein-disulfide reductase activity"/>
    <property type="evidence" value="ECO:0007669"/>
    <property type="project" value="TreeGrafter"/>
</dbReference>
<evidence type="ECO:0000256" key="1">
    <source>
        <dbReference type="ARBA" id="ARBA00022448"/>
    </source>
</evidence>
<accession>A0A518B5J6</accession>
<dbReference type="AlphaFoldDB" id="A0A518B5J6"/>
<evidence type="ECO:0000256" key="3">
    <source>
        <dbReference type="ARBA" id="ARBA00023157"/>
    </source>
</evidence>
<gene>
    <name evidence="6" type="ORF">Pan216_31250</name>
</gene>
<dbReference type="GO" id="GO:0006950">
    <property type="term" value="P:response to stress"/>
    <property type="evidence" value="ECO:0007669"/>
    <property type="project" value="UniProtKB-ARBA"/>
</dbReference>
<dbReference type="InterPro" id="IPR017937">
    <property type="entry name" value="Thioredoxin_CS"/>
</dbReference>
<dbReference type="InterPro" id="IPR036249">
    <property type="entry name" value="Thioredoxin-like_sf"/>
</dbReference>
<name>A0A518B5J6_9BACT</name>
<evidence type="ECO:0000313" key="7">
    <source>
        <dbReference type="Proteomes" id="UP000317093"/>
    </source>
</evidence>
<evidence type="ECO:0000259" key="5">
    <source>
        <dbReference type="PROSITE" id="PS51352"/>
    </source>
</evidence>
<dbReference type="Pfam" id="PF00085">
    <property type="entry name" value="Thioredoxin"/>
    <property type="match status" value="1"/>
</dbReference>
<dbReference type="PROSITE" id="PS51352">
    <property type="entry name" value="THIOREDOXIN_2"/>
    <property type="match status" value="1"/>
</dbReference>
<dbReference type="KEGG" id="knv:Pan216_31250"/>
<dbReference type="InterPro" id="IPR011990">
    <property type="entry name" value="TPR-like_helical_dom_sf"/>
</dbReference>
<sequence>MPFSPWIDDVTEETFVEEVLARSRDVPVVLELWAAWCAPCKVLSPRLEEFANEGKGAFLLRKLDLQANSKVAQKFNVKGVPAVIAFVNGLAVDQFMGLPPEDQMRRFIGRLIPTEAETLLSQAVALEPEDPRQAAELYEKVVALDPTLTAARAALAECYVTWGELERAEEHAAAIPFGNKGYHRAQNVQTRIEFRREATAIGSEHECRKRCEANPDDLEARRDLGFVQAGKEEWEKALETFISIAETDREFGKARVKEPAYRILSIVGSTITTANDYRNRLSEAFR</sequence>
<dbReference type="Pfam" id="PF14561">
    <property type="entry name" value="TPR_20"/>
    <property type="match status" value="1"/>
</dbReference>
<evidence type="ECO:0000256" key="4">
    <source>
        <dbReference type="ARBA" id="ARBA00023284"/>
    </source>
</evidence>
<dbReference type="EMBL" id="CP036279">
    <property type="protein sequence ID" value="QDU62258.1"/>
    <property type="molecule type" value="Genomic_DNA"/>
</dbReference>